<keyword evidence="2 7" id="KW-0812">Transmembrane</keyword>
<evidence type="ECO:0000256" key="3">
    <source>
        <dbReference type="ARBA" id="ARBA00022989"/>
    </source>
</evidence>
<dbReference type="Gene3D" id="3.30.1490.480">
    <property type="entry name" value="Endolytic murein transglycosylase"/>
    <property type="match status" value="1"/>
</dbReference>
<comment type="function">
    <text evidence="7">Functions as a peptidoglycan terminase that cleaves nascent peptidoglycan strands endolytically to terminate their elongation.</text>
</comment>
<evidence type="ECO:0000256" key="4">
    <source>
        <dbReference type="ARBA" id="ARBA00023136"/>
    </source>
</evidence>
<feature type="site" description="Important for catalytic activity" evidence="7">
    <location>
        <position position="289"/>
    </location>
</feature>
<evidence type="ECO:0000256" key="6">
    <source>
        <dbReference type="ARBA" id="ARBA00023316"/>
    </source>
</evidence>
<evidence type="ECO:0000313" key="10">
    <source>
        <dbReference type="Proteomes" id="UP000256269"/>
    </source>
</evidence>
<evidence type="ECO:0000256" key="1">
    <source>
        <dbReference type="ARBA" id="ARBA00022475"/>
    </source>
</evidence>
<evidence type="ECO:0000256" key="2">
    <source>
        <dbReference type="ARBA" id="ARBA00022692"/>
    </source>
</evidence>
<keyword evidence="5 7" id="KW-0456">Lyase</keyword>
<proteinExistence type="inferred from homology"/>
<feature type="compositionally biased region" description="Acidic residues" evidence="8">
    <location>
        <begin position="1"/>
        <end position="27"/>
    </location>
</feature>
<evidence type="ECO:0000313" key="9">
    <source>
        <dbReference type="EMBL" id="REH44725.1"/>
    </source>
</evidence>
<dbReference type="Proteomes" id="UP000256269">
    <property type="component" value="Unassembled WGS sequence"/>
</dbReference>
<comment type="similarity">
    <text evidence="7">Belongs to the transglycosylase MltG family.</text>
</comment>
<keyword evidence="10" id="KW-1185">Reference proteome</keyword>
<dbReference type="GO" id="GO:0009252">
    <property type="term" value="P:peptidoglycan biosynthetic process"/>
    <property type="evidence" value="ECO:0007669"/>
    <property type="project" value="UniProtKB-UniRule"/>
</dbReference>
<name>A0A3E0HFZ8_9PSEU</name>
<protein>
    <recommendedName>
        <fullName evidence="7">Endolytic murein transglycosylase</fullName>
        <ecNumber evidence="7">4.2.2.29</ecNumber>
    </recommendedName>
    <alternativeName>
        <fullName evidence="7">Peptidoglycan lytic transglycosylase</fullName>
    </alternativeName>
    <alternativeName>
        <fullName evidence="7">Peptidoglycan polymerization terminase</fullName>
    </alternativeName>
</protein>
<keyword evidence="1 7" id="KW-1003">Cell membrane</keyword>
<comment type="catalytic activity">
    <reaction evidence="7">
        <text>a peptidoglycan chain = a peptidoglycan chain with N-acetyl-1,6-anhydromuramyl-[peptide] at the reducing end + a peptidoglycan chain with N-acetylglucosamine at the non-reducing end.</text>
        <dbReference type="EC" id="4.2.2.29"/>
    </reaction>
</comment>
<evidence type="ECO:0000256" key="5">
    <source>
        <dbReference type="ARBA" id="ARBA00023239"/>
    </source>
</evidence>
<keyword evidence="3 7" id="KW-1133">Transmembrane helix</keyword>
<gene>
    <name evidence="7" type="primary">mltG</name>
    <name evidence="9" type="ORF">BCF44_108205</name>
</gene>
<keyword evidence="6 7" id="KW-0961">Cell wall biogenesis/degradation</keyword>
<comment type="subcellular location">
    <subcellularLocation>
        <location evidence="7">Cell membrane</location>
        <topology evidence="7">Single-pass membrane protein</topology>
    </subcellularLocation>
</comment>
<evidence type="ECO:0000256" key="7">
    <source>
        <dbReference type="HAMAP-Rule" id="MF_02065"/>
    </source>
</evidence>
<organism evidence="9 10">
    <name type="scientific">Kutzneria buriramensis</name>
    <dbReference type="NCBI Taxonomy" id="1045776"/>
    <lineage>
        <taxon>Bacteria</taxon>
        <taxon>Bacillati</taxon>
        <taxon>Actinomycetota</taxon>
        <taxon>Actinomycetes</taxon>
        <taxon>Pseudonocardiales</taxon>
        <taxon>Pseudonocardiaceae</taxon>
        <taxon>Kutzneria</taxon>
    </lineage>
</organism>
<dbReference type="AlphaFoldDB" id="A0A3E0HFZ8"/>
<comment type="caution">
    <text evidence="9">The sequence shown here is derived from an EMBL/GenBank/DDBJ whole genome shotgun (WGS) entry which is preliminary data.</text>
</comment>
<dbReference type="HAMAP" id="MF_02065">
    <property type="entry name" value="MltG"/>
    <property type="match status" value="1"/>
</dbReference>
<evidence type="ECO:0000256" key="8">
    <source>
        <dbReference type="SAM" id="MobiDB-lite"/>
    </source>
</evidence>
<dbReference type="GO" id="GO:0071555">
    <property type="term" value="P:cell wall organization"/>
    <property type="evidence" value="ECO:0007669"/>
    <property type="project" value="UniProtKB-KW"/>
</dbReference>
<dbReference type="Pfam" id="PF02618">
    <property type="entry name" value="YceG"/>
    <property type="match status" value="1"/>
</dbReference>
<dbReference type="EMBL" id="QUNO01000008">
    <property type="protein sequence ID" value="REH44725.1"/>
    <property type="molecule type" value="Genomic_DNA"/>
</dbReference>
<keyword evidence="4 7" id="KW-0472">Membrane</keyword>
<dbReference type="PANTHER" id="PTHR30518">
    <property type="entry name" value="ENDOLYTIC MUREIN TRANSGLYCOSYLASE"/>
    <property type="match status" value="1"/>
</dbReference>
<dbReference type="RefSeq" id="WP_246015498.1">
    <property type="nucleotide sequence ID" value="NZ_CP144375.1"/>
</dbReference>
<reference evidence="9 10" key="1">
    <citation type="submission" date="2018-08" db="EMBL/GenBank/DDBJ databases">
        <title>Genomic Encyclopedia of Archaeal and Bacterial Type Strains, Phase II (KMG-II): from individual species to whole genera.</title>
        <authorList>
            <person name="Goeker M."/>
        </authorList>
    </citation>
    <scope>NUCLEOTIDE SEQUENCE [LARGE SCALE GENOMIC DNA]</scope>
    <source>
        <strain evidence="9 10">DSM 45791</strain>
    </source>
</reference>
<sequence length="406" mass="42774">MNDVNDEVSSEVAEDGDDFDLFEGDEETGSRKKRKPRRKLVLLAIVLVVLIGGGWGAYYGAGSYLGIGAYGNYSGDGDQDVLVQVDNGATTRDIADTLLSMDVIRTVRAFLNASAGNAEVGNVQPGYYVMKTHMSGDAAVTRLVAPASRVGNVQIKAGTQLDDTKNPDNTTKPGILSQLAAASCVTLNGTKSCVSANDLHKAAQTADPTKLGIPDWAVPSVQKALPANRLEGLIISGVYDVRPGTDATTLLKSVLSQSAAKLSTLPQTSQDTGLTPYQVLVAASLIEREAITSDFAKVSRVIYNRLARGIPMGDDSTINYVLDQPLLATSDADRAKPGPYNTYLNTGLMPTPISSPSQEALTAAVKPADGPWLFFVKCDKDGNSCFGVTQADQDANVAKAHAAGVF</sequence>
<dbReference type="GO" id="GO:0005886">
    <property type="term" value="C:plasma membrane"/>
    <property type="evidence" value="ECO:0007669"/>
    <property type="project" value="UniProtKB-SubCell"/>
</dbReference>
<dbReference type="EC" id="4.2.2.29" evidence="7"/>
<feature type="transmembrane region" description="Helical" evidence="7">
    <location>
        <begin position="40"/>
        <end position="61"/>
    </location>
</feature>
<feature type="region of interest" description="Disordered" evidence="8">
    <location>
        <begin position="1"/>
        <end position="30"/>
    </location>
</feature>
<dbReference type="PANTHER" id="PTHR30518:SF2">
    <property type="entry name" value="ENDOLYTIC MUREIN TRANSGLYCOSYLASE"/>
    <property type="match status" value="1"/>
</dbReference>
<dbReference type="GO" id="GO:0008932">
    <property type="term" value="F:lytic endotransglycosylase activity"/>
    <property type="evidence" value="ECO:0007669"/>
    <property type="project" value="UniProtKB-UniRule"/>
</dbReference>
<accession>A0A3E0HFZ8</accession>
<dbReference type="InterPro" id="IPR003770">
    <property type="entry name" value="MLTG-like"/>
</dbReference>